<dbReference type="InterPro" id="IPR000269">
    <property type="entry name" value="Cu_amine_oxidase"/>
</dbReference>
<dbReference type="Gene3D" id="2.70.98.20">
    <property type="entry name" value="Copper amine oxidase, catalytic domain"/>
    <property type="match status" value="1"/>
</dbReference>
<evidence type="ECO:0000256" key="9">
    <source>
        <dbReference type="PIRSR" id="PIRSR600269-50"/>
    </source>
</evidence>
<keyword evidence="7 11" id="KW-0186">Copper</keyword>
<comment type="cofactor">
    <cofactor evidence="1">
        <name>Cu cation</name>
        <dbReference type="ChEBI" id="CHEBI:23378"/>
    </cofactor>
</comment>
<reference evidence="15" key="2">
    <citation type="submission" date="2013-12" db="EMBL/GenBank/DDBJ databases">
        <title>Evolution of pathogenesis and genome organization in the Tremellales.</title>
        <authorList>
            <person name="Cuomo C."/>
            <person name="Litvintseva A."/>
            <person name="Heitman J."/>
            <person name="Chen Y."/>
            <person name="Sun S."/>
            <person name="Springer D."/>
            <person name="Dromer F."/>
            <person name="Young S."/>
            <person name="Zeng Q."/>
            <person name="Chapman S."/>
            <person name="Gujja S."/>
            <person name="Saif S."/>
            <person name="Birren B."/>
        </authorList>
    </citation>
    <scope>NUCLEOTIDE SEQUENCE [LARGE SCALE GENOMIC DNA]</scope>
    <source>
        <strain evidence="15">CBS 10435</strain>
    </source>
</reference>
<feature type="domain" description="Copper amine oxidase catalytic" evidence="12">
    <location>
        <begin position="280"/>
        <end position="685"/>
    </location>
</feature>
<dbReference type="GO" id="GO:0048038">
    <property type="term" value="F:quinone binding"/>
    <property type="evidence" value="ECO:0007669"/>
    <property type="project" value="InterPro"/>
</dbReference>
<evidence type="ECO:0000256" key="10">
    <source>
        <dbReference type="PIRSR" id="PIRSR600269-51"/>
    </source>
</evidence>
<dbReference type="GO" id="GO:0005507">
    <property type="term" value="F:copper ion binding"/>
    <property type="evidence" value="ECO:0007669"/>
    <property type="project" value="InterPro"/>
</dbReference>
<keyword evidence="6 11" id="KW-0560">Oxidoreductase</keyword>
<keyword evidence="4 11" id="KW-0479">Metal-binding</keyword>
<dbReference type="GO" id="GO:0009308">
    <property type="term" value="P:amine metabolic process"/>
    <property type="evidence" value="ECO:0007669"/>
    <property type="project" value="UniProtKB-UniRule"/>
</dbReference>
<feature type="modified residue" description="2',4',5'-topaquinone" evidence="10">
    <location>
        <position position="436"/>
    </location>
</feature>
<comment type="cofactor">
    <cofactor evidence="11">
        <name>Cu cation</name>
        <dbReference type="ChEBI" id="CHEBI:23378"/>
    </cofactor>
    <text evidence="11">Contains 1 topaquinone per subunit.</text>
</comment>
<evidence type="ECO:0000259" key="13">
    <source>
        <dbReference type="Pfam" id="PF02727"/>
    </source>
</evidence>
<evidence type="ECO:0000256" key="2">
    <source>
        <dbReference type="ARBA" id="ARBA00007983"/>
    </source>
</evidence>
<dbReference type="STRING" id="1331196.A0A1B9IGP4"/>
<dbReference type="AlphaFoldDB" id="A0A1B9IGP4"/>
<dbReference type="SUPFAM" id="SSF54416">
    <property type="entry name" value="Amine oxidase N-terminal region"/>
    <property type="match status" value="2"/>
</dbReference>
<comment type="similarity">
    <text evidence="2 11">Belongs to the copper/topaquinone oxidase family.</text>
</comment>
<evidence type="ECO:0000313" key="15">
    <source>
        <dbReference type="Proteomes" id="UP000092583"/>
    </source>
</evidence>
<protein>
    <recommendedName>
        <fullName evidence="11">Amine oxidase</fullName>
        <ecNumber evidence="11">1.4.3.-</ecNumber>
    </recommendedName>
</protein>
<dbReference type="Pfam" id="PF02727">
    <property type="entry name" value="Cu_amine_oxidN2"/>
    <property type="match status" value="1"/>
</dbReference>
<feature type="active site" description="Proton acceptor" evidence="9">
    <location>
        <position position="352"/>
    </location>
</feature>
<dbReference type="FunFam" id="2.70.98.20:FF:000001">
    <property type="entry name" value="Amine oxidase"/>
    <property type="match status" value="1"/>
</dbReference>
<dbReference type="InterPro" id="IPR049948">
    <property type="entry name" value="Cu_Am_ox_TPQ-bd"/>
</dbReference>
<evidence type="ECO:0000256" key="11">
    <source>
        <dbReference type="RuleBase" id="RU000672"/>
    </source>
</evidence>
<name>A0A1B9IGP4_9TREE</name>
<dbReference type="EMBL" id="KI669469">
    <property type="protein sequence ID" value="OCF54587.1"/>
    <property type="molecule type" value="Genomic_DNA"/>
</dbReference>
<evidence type="ECO:0000256" key="4">
    <source>
        <dbReference type="ARBA" id="ARBA00022723"/>
    </source>
</evidence>
<comment type="PTM">
    <text evidence="10 11">Topaquinone (TPQ) is generated by copper-dependent autoxidation of a specific tyrosyl residue.</text>
</comment>
<dbReference type="InterPro" id="IPR016182">
    <property type="entry name" value="Cu_amine_oxidase_N-reg"/>
</dbReference>
<evidence type="ECO:0000256" key="7">
    <source>
        <dbReference type="ARBA" id="ARBA00023008"/>
    </source>
</evidence>
<evidence type="ECO:0000256" key="1">
    <source>
        <dbReference type="ARBA" id="ARBA00001935"/>
    </source>
</evidence>
<keyword evidence="15" id="KW-1185">Reference proteome</keyword>
<accession>A0A1B9IGP4</accession>
<reference evidence="14 15" key="1">
    <citation type="submission" date="2013-07" db="EMBL/GenBank/DDBJ databases">
        <title>The Genome Sequence of Kwoniella mangroviensis CBS10435.</title>
        <authorList>
            <consortium name="The Broad Institute Genome Sequencing Platform"/>
            <person name="Cuomo C."/>
            <person name="Litvintseva A."/>
            <person name="Chen Y."/>
            <person name="Heitman J."/>
            <person name="Sun S."/>
            <person name="Springer D."/>
            <person name="Dromer F."/>
            <person name="Young S.K."/>
            <person name="Zeng Q."/>
            <person name="Gargeya S."/>
            <person name="Fitzgerald M."/>
            <person name="Abouelleil A."/>
            <person name="Alvarado L."/>
            <person name="Berlin A.M."/>
            <person name="Chapman S.B."/>
            <person name="Dewar J."/>
            <person name="Goldberg J."/>
            <person name="Griggs A."/>
            <person name="Gujja S."/>
            <person name="Hansen M."/>
            <person name="Howarth C."/>
            <person name="Imamovic A."/>
            <person name="Larimer J."/>
            <person name="McCowan C."/>
            <person name="Murphy C."/>
            <person name="Pearson M."/>
            <person name="Priest M."/>
            <person name="Roberts A."/>
            <person name="Saif S."/>
            <person name="Shea T."/>
            <person name="Sykes S."/>
            <person name="Wortman J."/>
            <person name="Nusbaum C."/>
            <person name="Birren B."/>
        </authorList>
    </citation>
    <scope>NUCLEOTIDE SEQUENCE [LARGE SCALE GENOMIC DNA]</scope>
    <source>
        <strain evidence="14 15">CBS 10435</strain>
    </source>
</reference>
<dbReference type="PANTHER" id="PTHR10638">
    <property type="entry name" value="COPPER AMINE OXIDASE"/>
    <property type="match status" value="1"/>
</dbReference>
<dbReference type="InterPro" id="IPR015798">
    <property type="entry name" value="Cu_amine_oxidase_C"/>
</dbReference>
<dbReference type="OrthoDB" id="5379943at2759"/>
<gene>
    <name evidence="14" type="ORF">L486_07719</name>
</gene>
<evidence type="ECO:0000256" key="3">
    <source>
        <dbReference type="ARBA" id="ARBA00011738"/>
    </source>
</evidence>
<keyword evidence="5 9" id="KW-0801">TPQ</keyword>
<proteinExistence type="inferred from homology"/>
<evidence type="ECO:0000256" key="8">
    <source>
        <dbReference type="ARBA" id="ARBA00023157"/>
    </source>
</evidence>
<keyword evidence="8" id="KW-1015">Disulfide bond</keyword>
<evidence type="ECO:0000313" key="14">
    <source>
        <dbReference type="EMBL" id="OCF54587.1"/>
    </source>
</evidence>
<dbReference type="InterPro" id="IPR036460">
    <property type="entry name" value="Cu_amine_oxidase_C_sf"/>
</dbReference>
<organism evidence="14 15">
    <name type="scientific">Kwoniella mangroviensis CBS 10435</name>
    <dbReference type="NCBI Taxonomy" id="1331196"/>
    <lineage>
        <taxon>Eukaryota</taxon>
        <taxon>Fungi</taxon>
        <taxon>Dikarya</taxon>
        <taxon>Basidiomycota</taxon>
        <taxon>Agaricomycotina</taxon>
        <taxon>Tremellomycetes</taxon>
        <taxon>Tremellales</taxon>
        <taxon>Cryptococcaceae</taxon>
        <taxon>Kwoniella</taxon>
    </lineage>
</organism>
<comment type="subunit">
    <text evidence="3">Homodimer.</text>
</comment>
<evidence type="ECO:0000256" key="5">
    <source>
        <dbReference type="ARBA" id="ARBA00022772"/>
    </source>
</evidence>
<dbReference type="PROSITE" id="PS01164">
    <property type="entry name" value="COPPER_AMINE_OXID_1"/>
    <property type="match status" value="1"/>
</dbReference>
<dbReference type="EC" id="1.4.3.-" evidence="11"/>
<dbReference type="Pfam" id="PF01179">
    <property type="entry name" value="Cu_amine_oxid"/>
    <property type="match status" value="1"/>
</dbReference>
<dbReference type="Proteomes" id="UP000092583">
    <property type="component" value="Unassembled WGS sequence"/>
</dbReference>
<feature type="domain" description="Copper amine oxidase N2-terminal" evidence="13">
    <location>
        <begin position="36"/>
        <end position="131"/>
    </location>
</feature>
<feature type="active site" description="Schiff-base intermediate with substrate; via topaquinone" evidence="9">
    <location>
        <position position="436"/>
    </location>
</feature>
<dbReference type="SUPFAM" id="SSF49998">
    <property type="entry name" value="Amine oxidase catalytic domain"/>
    <property type="match status" value="1"/>
</dbReference>
<evidence type="ECO:0000259" key="12">
    <source>
        <dbReference type="Pfam" id="PF01179"/>
    </source>
</evidence>
<evidence type="ECO:0000256" key="6">
    <source>
        <dbReference type="ARBA" id="ARBA00023002"/>
    </source>
</evidence>
<dbReference type="PANTHER" id="PTHR10638:SF91">
    <property type="entry name" value="AMINE OXIDASE"/>
    <property type="match status" value="1"/>
</dbReference>
<dbReference type="InterPro" id="IPR015800">
    <property type="entry name" value="Cu_amine_oxidase_N2"/>
</dbReference>
<sequence>MAPIATTTQDIAADTIQAAKTALSMSASTSKTTTSHPLDPLSGDEIKTAVEIIKSHVQQVDSEAKIWFKHVTLHEPPKVELVKYLLATRKRSATEGLPREAAALISRTTSGGVKYYEYIVSLTSNSVVSCQVVADLDHAPLDADEMVAAEEALLQDPEFAKVVEKLRLPEGAVVVADSWPYGCDTVDEVPRLIPMMTYYRTSSDLDSNHYATPLPLIPVMNPATMKLHSVEYTPIYGGESTETIETLWSKGENFPWEKHQPHEYKHDLQASIRGGLEPLEVVQKNGPSFKVDGRKVEWQKWEFVVGFNYREGLTLHDIRYDGRDLFHRLSISDMTVPYGDPRTPYHRKQAFDLGDVGAGVCANQLDLGCDCLGSIHYFSADMVTSKGDVKRMNNVVCLHEQDEGIGWKHTNFRTGNASVTRSRVLVIQMIITVANYEYIFAWKLDQAANIHLETRATGILSTVAIIPGETSPYGTIVNPGVLAPNHQHIFSVRMDPAIGGLGEGNTVVQEDSVPMAYDPKNPPKNNPWGVGYTVEKTPMEKSGFANAAPHKNRVFKIINPSRTNPISGRNIGYKLIPQPSQLMLSHPESVGFARAEFADHHIWVTKYKDGELFSGGQYTNQSSGNARGIKSWVARQDNVANDDLVLWHTFGLTHNTRVEDFPVMPCETHTISLKPVDFFTASPAIDVPPSTQAFNKSTLVNGSCGSCH</sequence>
<dbReference type="Gene3D" id="3.10.450.40">
    <property type="match status" value="2"/>
</dbReference>
<dbReference type="GO" id="GO:0008131">
    <property type="term" value="F:primary methylamine oxidase activity"/>
    <property type="evidence" value="ECO:0007669"/>
    <property type="project" value="InterPro"/>
</dbReference>